<keyword evidence="2" id="KW-0564">Palmitate</keyword>
<gene>
    <name evidence="3" type="ORF">IRI77_24085</name>
</gene>
<reference evidence="3 4" key="1">
    <citation type="submission" date="2020-10" db="EMBL/GenBank/DDBJ databases">
        <title>Complete genome sequence of Paludibaculum fermentans P105T, a facultatively anaerobic acidobacterium capable of dissimilatory Fe(III) reduction.</title>
        <authorList>
            <person name="Dedysh S.N."/>
            <person name="Beletsky A.V."/>
            <person name="Kulichevskaya I.S."/>
            <person name="Mardanov A.V."/>
            <person name="Ravin N.V."/>
        </authorList>
    </citation>
    <scope>NUCLEOTIDE SEQUENCE [LARGE SCALE GENOMIC DNA]</scope>
    <source>
        <strain evidence="3 4">P105</strain>
    </source>
</reference>
<accession>A0A7S7SHG2</accession>
<dbReference type="InterPro" id="IPR003423">
    <property type="entry name" value="OMP_efflux"/>
</dbReference>
<dbReference type="PROSITE" id="PS51257">
    <property type="entry name" value="PROKAR_LIPOPROTEIN"/>
    <property type="match status" value="1"/>
</dbReference>
<dbReference type="NCBIfam" id="TIGR01845">
    <property type="entry name" value="outer_NodT"/>
    <property type="match status" value="1"/>
</dbReference>
<dbReference type="Gene3D" id="1.20.1600.10">
    <property type="entry name" value="Outer membrane efflux proteins (OEP)"/>
    <property type="match status" value="1"/>
</dbReference>
<protein>
    <submittedName>
        <fullName evidence="3">Efflux transporter outer membrane subunit</fullName>
    </submittedName>
</protein>
<comment type="subcellular location">
    <subcellularLocation>
        <location evidence="2">Cell membrane</location>
        <topology evidence="2">Lipid-anchor</topology>
    </subcellularLocation>
</comment>
<proteinExistence type="inferred from homology"/>
<dbReference type="AlphaFoldDB" id="A0A7S7SHG2"/>
<keyword evidence="4" id="KW-1185">Reference proteome</keyword>
<dbReference type="Pfam" id="PF02321">
    <property type="entry name" value="OEP"/>
    <property type="match status" value="2"/>
</dbReference>
<keyword evidence="2" id="KW-0449">Lipoprotein</keyword>
<dbReference type="GO" id="GO:0005886">
    <property type="term" value="C:plasma membrane"/>
    <property type="evidence" value="ECO:0007669"/>
    <property type="project" value="UniProtKB-SubCell"/>
</dbReference>
<dbReference type="PANTHER" id="PTHR30203">
    <property type="entry name" value="OUTER MEMBRANE CATION EFFLUX PROTEIN"/>
    <property type="match status" value="1"/>
</dbReference>
<dbReference type="Proteomes" id="UP000593892">
    <property type="component" value="Chromosome"/>
</dbReference>
<dbReference type="KEGG" id="pfer:IRI77_24085"/>
<dbReference type="EMBL" id="CP063849">
    <property type="protein sequence ID" value="QOY85882.1"/>
    <property type="molecule type" value="Genomic_DNA"/>
</dbReference>
<evidence type="ECO:0000256" key="1">
    <source>
        <dbReference type="ARBA" id="ARBA00007613"/>
    </source>
</evidence>
<dbReference type="Gene3D" id="2.20.200.10">
    <property type="entry name" value="Outer membrane efflux proteins (OEP)"/>
    <property type="match status" value="1"/>
</dbReference>
<keyword evidence="2" id="KW-1134">Transmembrane beta strand</keyword>
<dbReference type="RefSeq" id="WP_194447552.1">
    <property type="nucleotide sequence ID" value="NZ_CP063849.1"/>
</dbReference>
<name>A0A7S7SHG2_PALFE</name>
<keyword evidence="2" id="KW-0472">Membrane</keyword>
<dbReference type="InterPro" id="IPR010131">
    <property type="entry name" value="MdtP/NodT-like"/>
</dbReference>
<dbReference type="GO" id="GO:0015562">
    <property type="term" value="F:efflux transmembrane transporter activity"/>
    <property type="evidence" value="ECO:0007669"/>
    <property type="project" value="InterPro"/>
</dbReference>
<sequence length="477" mass="51785">MRLAALFPLILALSGCVVGPNYHRPRVQTPAQFRGAETFAPQAEPLADLPWWGVYADPVLQDLVRTALANNYDLLTATRRVEQARAMAAEARAAFYPAVGYESALSTGRNEFAGNPTVNGGAVRGAFAAVGRVSWEADMWGRIRRSNEAALAAYLQTEEARRGVRLLVASETAQAYFELLGLDLQLQIARRTTESFDATVSLFQRRLEGGAASRLDTSRAAAARAAAAATIPELERQILLKENQISVVLGRNPGPIERHGSLLERQPPPAIPAGLPSDLLERRPDVRSAEQLVRQTNAQVGVAQAAYFPRIGLTALVGALSTPLSDIVDGRTPAFSFASNLAGPLYQGGALKARKREAVAAWEQARLGYQQTALGAFRDVADALASHEKFEQIRAQQLATVAAYRESVDVVLKRYASGRSSYFEVLEAQQQLFPAENAEAVTEINRRVVIVQLYKALGGGWKLNDEEWANPPAGSER</sequence>
<evidence type="ECO:0000256" key="2">
    <source>
        <dbReference type="RuleBase" id="RU362097"/>
    </source>
</evidence>
<keyword evidence="2" id="KW-0812">Transmembrane</keyword>
<comment type="similarity">
    <text evidence="1 2">Belongs to the outer membrane factor (OMF) (TC 1.B.17) family.</text>
</comment>
<organism evidence="3 4">
    <name type="scientific">Paludibaculum fermentans</name>
    <dbReference type="NCBI Taxonomy" id="1473598"/>
    <lineage>
        <taxon>Bacteria</taxon>
        <taxon>Pseudomonadati</taxon>
        <taxon>Acidobacteriota</taxon>
        <taxon>Terriglobia</taxon>
        <taxon>Bryobacterales</taxon>
        <taxon>Bryobacteraceae</taxon>
        <taxon>Paludibaculum</taxon>
    </lineage>
</organism>
<dbReference type="PANTHER" id="PTHR30203:SF33">
    <property type="entry name" value="BLR4455 PROTEIN"/>
    <property type="match status" value="1"/>
</dbReference>
<evidence type="ECO:0000313" key="3">
    <source>
        <dbReference type="EMBL" id="QOY85882.1"/>
    </source>
</evidence>
<evidence type="ECO:0000313" key="4">
    <source>
        <dbReference type="Proteomes" id="UP000593892"/>
    </source>
</evidence>
<dbReference type="SUPFAM" id="SSF56954">
    <property type="entry name" value="Outer membrane efflux proteins (OEP)"/>
    <property type="match status" value="1"/>
</dbReference>